<keyword evidence="4" id="KW-0234">DNA repair</keyword>
<evidence type="ECO:0000256" key="2">
    <source>
        <dbReference type="ARBA" id="ARBA00012000"/>
    </source>
</evidence>
<dbReference type="Gene3D" id="1.10.1670.40">
    <property type="match status" value="1"/>
</dbReference>
<gene>
    <name evidence="6" type="ORF">NBZ79_17920</name>
</gene>
<dbReference type="PANTHER" id="PTHR43003">
    <property type="entry name" value="DNA-3-METHYLADENINE GLYCOSYLASE"/>
    <property type="match status" value="1"/>
</dbReference>
<comment type="catalytic activity">
    <reaction evidence="1">
        <text>Hydrolysis of alkylated DNA, releasing 3-methyladenine, 3-methylguanine, 7-methylguanine and 7-methyladenine.</text>
        <dbReference type="EC" id="3.2.2.21"/>
    </reaction>
</comment>
<dbReference type="InterPro" id="IPR051912">
    <property type="entry name" value="Alkylbase_DNA_Glycosylase/TA"/>
</dbReference>
<dbReference type="CDD" id="cd00056">
    <property type="entry name" value="ENDO3c"/>
    <property type="match status" value="1"/>
</dbReference>
<feature type="domain" description="HhH-GPD" evidence="5">
    <location>
        <begin position="55"/>
        <end position="200"/>
    </location>
</feature>
<dbReference type="EC" id="3.2.2.21" evidence="2"/>
<evidence type="ECO:0000256" key="4">
    <source>
        <dbReference type="ARBA" id="ARBA00023204"/>
    </source>
</evidence>
<dbReference type="SUPFAM" id="SSF48150">
    <property type="entry name" value="DNA-glycosylase"/>
    <property type="match status" value="1"/>
</dbReference>
<dbReference type="Proteomes" id="UP001056291">
    <property type="component" value="Chromosome"/>
</dbReference>
<dbReference type="InterPro" id="IPR003265">
    <property type="entry name" value="HhH-GPD_domain"/>
</dbReference>
<evidence type="ECO:0000313" key="6">
    <source>
        <dbReference type="EMBL" id="USG61037.1"/>
    </source>
</evidence>
<protein>
    <recommendedName>
        <fullName evidence="2">DNA-3-methyladenine glycosylase II</fullName>
        <ecNumber evidence="2">3.2.2.21</ecNumber>
    </recommendedName>
</protein>
<proteinExistence type="predicted"/>
<evidence type="ECO:0000256" key="3">
    <source>
        <dbReference type="ARBA" id="ARBA00022763"/>
    </source>
</evidence>
<evidence type="ECO:0000313" key="7">
    <source>
        <dbReference type="Proteomes" id="UP001056291"/>
    </source>
</evidence>
<dbReference type="InterPro" id="IPR011257">
    <property type="entry name" value="DNA_glycosylase"/>
</dbReference>
<name>A0ABY4W564_9PROT</name>
<organism evidence="6 7">
    <name type="scientific">Sneathiella marina</name>
    <dbReference type="NCBI Taxonomy" id="2950108"/>
    <lineage>
        <taxon>Bacteria</taxon>
        <taxon>Pseudomonadati</taxon>
        <taxon>Pseudomonadota</taxon>
        <taxon>Alphaproteobacteria</taxon>
        <taxon>Sneathiellales</taxon>
        <taxon>Sneathiellaceae</taxon>
        <taxon>Sneathiella</taxon>
    </lineage>
</organism>
<reference evidence="6" key="1">
    <citation type="submission" date="2022-06" db="EMBL/GenBank/DDBJ databases">
        <title>Sneathiella actinostolidae sp. nov., isolated from a sea anemonein the Western Pacific Ocean.</title>
        <authorList>
            <person name="Wei M.J."/>
        </authorList>
    </citation>
    <scope>NUCLEOTIDE SEQUENCE</scope>
    <source>
        <strain evidence="6">PHK-P5</strain>
    </source>
</reference>
<dbReference type="RefSeq" id="WP_251934024.1">
    <property type="nucleotide sequence ID" value="NZ_CP098747.1"/>
</dbReference>
<dbReference type="EMBL" id="CP098747">
    <property type="protein sequence ID" value="USG61037.1"/>
    <property type="molecule type" value="Genomic_DNA"/>
</dbReference>
<dbReference type="SMART" id="SM00478">
    <property type="entry name" value="ENDO3c"/>
    <property type="match status" value="1"/>
</dbReference>
<accession>A0ABY4W564</accession>
<keyword evidence="7" id="KW-1185">Reference proteome</keyword>
<dbReference type="PANTHER" id="PTHR43003:SF5">
    <property type="entry name" value="DNA-3-METHYLADENINE GLYCOSYLASE"/>
    <property type="match status" value="1"/>
</dbReference>
<evidence type="ECO:0000259" key="5">
    <source>
        <dbReference type="SMART" id="SM00478"/>
    </source>
</evidence>
<dbReference type="Pfam" id="PF00730">
    <property type="entry name" value="HhH-GPD"/>
    <property type="match status" value="1"/>
</dbReference>
<sequence>MNSDSDLTVAFDYLRKTDTDFAIALSVIQPLPDRSKPPGFKTLTEIIIEQQVSLASAAAIWKRMTTAISPFTPETLLKFDETELRALGLSQQKAKYCRALATDILEKRLILNKLPELSDQDVIEQLTQVKGIGRWTAEIYMMACLGHTDIWPAGDVALQSAMGHLKGRDVRPTVEQMDMLAEPLRPYRTIAARILWRYYVDVVQAEKRNRT</sequence>
<dbReference type="Gene3D" id="1.10.340.30">
    <property type="entry name" value="Hypothetical protein, domain 2"/>
    <property type="match status" value="1"/>
</dbReference>
<keyword evidence="3" id="KW-0227">DNA damage</keyword>
<evidence type="ECO:0000256" key="1">
    <source>
        <dbReference type="ARBA" id="ARBA00000086"/>
    </source>
</evidence>